<proteinExistence type="predicted"/>
<accession>A0AAX3X0Y6</accession>
<gene>
    <name evidence="1" type="ORF">QNH24_11735</name>
</gene>
<dbReference type="EMBL" id="CP126101">
    <property type="protein sequence ID" value="WHY53873.1"/>
    <property type="molecule type" value="Genomic_DNA"/>
</dbReference>
<sequence>MNEQYTLTYNPSKINFRPADELEEIFQNINTILGTYKFSVPLFRDFGFQAEFIDRPMSILHPLYVREVVETVEKYEPRVMVEEVKMTAEIDGTAYPIIIFSLKSGVKV</sequence>
<evidence type="ECO:0000313" key="1">
    <source>
        <dbReference type="EMBL" id="WHY53873.1"/>
    </source>
</evidence>
<organism evidence="1 2">
    <name type="scientific">Lysinibacillus pakistanensis</name>
    <dbReference type="NCBI Taxonomy" id="759811"/>
    <lineage>
        <taxon>Bacteria</taxon>
        <taxon>Bacillati</taxon>
        <taxon>Bacillota</taxon>
        <taxon>Bacilli</taxon>
        <taxon>Bacillales</taxon>
        <taxon>Bacillaceae</taxon>
        <taxon>Lysinibacillus</taxon>
    </lineage>
</organism>
<dbReference type="AlphaFoldDB" id="A0AAX3X0Y6"/>
<dbReference type="RefSeq" id="WP_283872364.1">
    <property type="nucleotide sequence ID" value="NZ_CP126101.1"/>
</dbReference>
<dbReference type="Proteomes" id="UP001178322">
    <property type="component" value="Chromosome"/>
</dbReference>
<dbReference type="SUPFAM" id="SSF160719">
    <property type="entry name" value="gpW/gp25-like"/>
    <property type="match status" value="1"/>
</dbReference>
<evidence type="ECO:0000313" key="2">
    <source>
        <dbReference type="Proteomes" id="UP001178322"/>
    </source>
</evidence>
<reference evidence="1" key="1">
    <citation type="submission" date="2023-05" db="EMBL/GenBank/DDBJ databases">
        <title>Comparative genomics of Bacillaceae isolates and their secondary metabolite potential.</title>
        <authorList>
            <person name="Song L."/>
            <person name="Nielsen L.J."/>
            <person name="Mohite O."/>
            <person name="Xu X."/>
            <person name="Weber T."/>
            <person name="Kovacs A.T."/>
        </authorList>
    </citation>
    <scope>NUCLEOTIDE SEQUENCE</scope>
    <source>
        <strain evidence="1">LY1</strain>
    </source>
</reference>
<evidence type="ECO:0008006" key="3">
    <source>
        <dbReference type="Google" id="ProtNLM"/>
    </source>
</evidence>
<name>A0AAX3X0Y6_9BACI</name>
<dbReference type="Gene3D" id="3.10.450.40">
    <property type="match status" value="1"/>
</dbReference>
<protein>
    <recommendedName>
        <fullName evidence="3">IraD/Gp25-like domain-containing protein</fullName>
    </recommendedName>
</protein>